<comment type="caution">
    <text evidence="2">The sequence shown here is derived from an EMBL/GenBank/DDBJ whole genome shotgun (WGS) entry which is preliminary data.</text>
</comment>
<evidence type="ECO:0000313" key="4">
    <source>
        <dbReference type="Proteomes" id="UP001057360"/>
    </source>
</evidence>
<evidence type="ECO:0008006" key="5">
    <source>
        <dbReference type="Google" id="ProtNLM"/>
    </source>
</evidence>
<reference evidence="2" key="1">
    <citation type="submission" date="2019-02" db="EMBL/GenBank/DDBJ databases">
        <title>New Zealand Erwinia strains with phe-tRNA free attachment sites.</title>
        <authorList>
            <person name="Nunes-Leite L."/>
            <person name="Pitman A.R."/>
        </authorList>
    </citation>
    <scope>NUCLEOTIDE SEQUENCE</scope>
    <source>
        <strain evidence="2">Ec-140</strain>
        <strain evidence="1">Ec-143</strain>
    </source>
</reference>
<organism evidence="2 4">
    <name type="scientific">Pectobacterium polaris</name>
    <dbReference type="NCBI Taxonomy" id="2042057"/>
    <lineage>
        <taxon>Bacteria</taxon>
        <taxon>Pseudomonadati</taxon>
        <taxon>Pseudomonadota</taxon>
        <taxon>Gammaproteobacteria</taxon>
        <taxon>Enterobacterales</taxon>
        <taxon>Pectobacteriaceae</taxon>
        <taxon>Pectobacterium</taxon>
    </lineage>
</organism>
<gene>
    <name evidence="1" type="ORF">EXT50_11115</name>
    <name evidence="2" type="ORF">EXT53_11115</name>
</gene>
<dbReference type="EMBL" id="SGPY01000005">
    <property type="protein sequence ID" value="MCL6369111.1"/>
    <property type="molecule type" value="Genomic_DNA"/>
</dbReference>
<name>A0AAW5GBX9_9GAMM</name>
<sequence>MILGIKNRTENWTTVGHLFDLRNNRLIRHLMKNNSDDSAPFDDGSEAILELFWYGYRDYIFEKNITRNTAKIDAIYERFLRLFPNLQENILSFNDGGRKYLRVEKSVNYSLNRENAPLRLFHNIRNTEIDIVIETRKKLYIGEVKDSQKFGADGSLFLPHQLLRQYIMARILVDELGKDLDIVPFVVVNNSTLKDNDGQVQLNNGQVQIMCKFGYLNIKNVFRWDGIV</sequence>
<dbReference type="Proteomes" id="UP001055618">
    <property type="component" value="Unassembled WGS sequence"/>
</dbReference>
<dbReference type="EMBL" id="SGPX01000005">
    <property type="protein sequence ID" value="MCL6351713.1"/>
    <property type="molecule type" value="Genomic_DNA"/>
</dbReference>
<evidence type="ECO:0000313" key="1">
    <source>
        <dbReference type="EMBL" id="MCL6351713.1"/>
    </source>
</evidence>
<evidence type="ECO:0000313" key="3">
    <source>
        <dbReference type="Proteomes" id="UP001055618"/>
    </source>
</evidence>
<dbReference type="RefSeq" id="WP_249682832.1">
    <property type="nucleotide sequence ID" value="NZ_SGPX01000005.1"/>
</dbReference>
<protein>
    <recommendedName>
        <fullName evidence="5">NERD domain-containing protein</fullName>
    </recommendedName>
</protein>
<keyword evidence="3" id="KW-1185">Reference proteome</keyword>
<evidence type="ECO:0000313" key="2">
    <source>
        <dbReference type="EMBL" id="MCL6369111.1"/>
    </source>
</evidence>
<dbReference type="AlphaFoldDB" id="A0AAW5GBX9"/>
<proteinExistence type="predicted"/>
<dbReference type="Proteomes" id="UP001057360">
    <property type="component" value="Unassembled WGS sequence"/>
</dbReference>
<accession>A0AAW5GBX9</accession>